<reference evidence="8" key="1">
    <citation type="submission" date="2015-07" db="EMBL/GenBank/DDBJ databases">
        <title>Draft Genome Sequences of Anaerolinea thermolimosa IMO-1, Bellilinea caldifistulae GOMI-1, Leptolinea tardivitalis YMTK-2, Levilinea saccharolytica KIBI-1,Longilinea arvoryzae KOME-1, Previously Described as Members of the Anaerolineaceae (Chloroflexi).</title>
        <authorList>
            <person name="Sekiguchi Y."/>
            <person name="Ohashi A."/>
            <person name="Matsuura N."/>
            <person name="Tourlousse M.D."/>
        </authorList>
    </citation>
    <scope>NUCLEOTIDE SEQUENCE [LARGE SCALE GENOMIC DNA]</scope>
    <source>
        <strain evidence="8">KOME-1</strain>
    </source>
</reference>
<dbReference type="Gene3D" id="3.40.50.12280">
    <property type="match status" value="1"/>
</dbReference>
<dbReference type="OrthoDB" id="9786737at2"/>
<keyword evidence="5" id="KW-0408">Iron</keyword>
<dbReference type="Proteomes" id="UP000055060">
    <property type="component" value="Unassembled WGS sequence"/>
</dbReference>
<dbReference type="GO" id="GO:0051539">
    <property type="term" value="F:4 iron, 4 sulfur cluster binding"/>
    <property type="evidence" value="ECO:0007669"/>
    <property type="project" value="UniProtKB-KW"/>
</dbReference>
<keyword evidence="4" id="KW-0479">Metal-binding</keyword>
<gene>
    <name evidence="8" type="ORF">LARV_02118</name>
</gene>
<dbReference type="PANTHER" id="PTHR42989">
    <property type="entry name" value="HYDROGENASE-4 COMPONENT I"/>
    <property type="match status" value="1"/>
</dbReference>
<evidence type="ECO:0000259" key="7">
    <source>
        <dbReference type="Pfam" id="PF01058"/>
    </source>
</evidence>
<sequence length="146" mass="15457">MSILSPLLRAARRKSPWFYTVNAGSCNGCDIEVGAGLCPRYDPEQFGGLRQGSPKHADILIVTGPITLRTKQALVDIYAQMPSPKVVVAVGSCPATGNVFTGSPSVCAPLESLIPVDVYVPGCPPRPQDILRGLKQAAQLLAEKEA</sequence>
<comment type="cofactor">
    <cofactor evidence="1">
        <name>[4Fe-4S] cluster</name>
        <dbReference type="ChEBI" id="CHEBI:49883"/>
    </cofactor>
</comment>
<evidence type="ECO:0000256" key="6">
    <source>
        <dbReference type="ARBA" id="ARBA00023014"/>
    </source>
</evidence>
<evidence type="ECO:0000313" key="9">
    <source>
        <dbReference type="Proteomes" id="UP000055060"/>
    </source>
</evidence>
<organism evidence="8">
    <name type="scientific">Longilinea arvoryzae</name>
    <dbReference type="NCBI Taxonomy" id="360412"/>
    <lineage>
        <taxon>Bacteria</taxon>
        <taxon>Bacillati</taxon>
        <taxon>Chloroflexota</taxon>
        <taxon>Anaerolineae</taxon>
        <taxon>Anaerolineales</taxon>
        <taxon>Anaerolineaceae</taxon>
        <taxon>Longilinea</taxon>
    </lineage>
</organism>
<name>A0A0S7BAA3_9CHLR</name>
<dbReference type="NCBIfam" id="NF005012">
    <property type="entry name" value="PRK06411.1"/>
    <property type="match status" value="1"/>
</dbReference>
<dbReference type="AlphaFoldDB" id="A0A0S7BAA3"/>
<evidence type="ECO:0000256" key="4">
    <source>
        <dbReference type="ARBA" id="ARBA00022723"/>
    </source>
</evidence>
<feature type="domain" description="NADH:ubiquinone oxidoreductase-like 20kDa subunit" evidence="7">
    <location>
        <begin position="26"/>
        <end position="136"/>
    </location>
</feature>
<evidence type="ECO:0000256" key="2">
    <source>
        <dbReference type="ARBA" id="ARBA00009173"/>
    </source>
</evidence>
<dbReference type="InterPro" id="IPR052375">
    <property type="entry name" value="Complex_I_20kDa-like"/>
</dbReference>
<evidence type="ECO:0000313" key="8">
    <source>
        <dbReference type="EMBL" id="GAP14350.1"/>
    </source>
</evidence>
<dbReference type="Pfam" id="PF01058">
    <property type="entry name" value="Oxidored_q6"/>
    <property type="match status" value="1"/>
</dbReference>
<comment type="similarity">
    <text evidence="2">Belongs to the complex I 20 kDa subunit family.</text>
</comment>
<evidence type="ECO:0000256" key="5">
    <source>
        <dbReference type="ARBA" id="ARBA00023004"/>
    </source>
</evidence>
<dbReference type="SUPFAM" id="SSF56770">
    <property type="entry name" value="HydA/Nqo6-like"/>
    <property type="match status" value="1"/>
</dbReference>
<dbReference type="STRING" id="360412.LARV_02118"/>
<keyword evidence="3" id="KW-0004">4Fe-4S</keyword>
<accession>A0A0S7BAA3</accession>
<keyword evidence="9" id="KW-1185">Reference proteome</keyword>
<dbReference type="PANTHER" id="PTHR42989:SF1">
    <property type="entry name" value="FORMATE HYDROGENLYASE SUBUNIT 7-RELATED"/>
    <property type="match status" value="1"/>
</dbReference>
<dbReference type="GO" id="GO:0046872">
    <property type="term" value="F:metal ion binding"/>
    <property type="evidence" value="ECO:0007669"/>
    <property type="project" value="UniProtKB-KW"/>
</dbReference>
<dbReference type="EMBL" id="DF967972">
    <property type="protein sequence ID" value="GAP14350.1"/>
    <property type="molecule type" value="Genomic_DNA"/>
</dbReference>
<protein>
    <submittedName>
        <fullName evidence="8">Membrane bound hydrogenase subunit mbhJ</fullName>
    </submittedName>
</protein>
<keyword evidence="6" id="KW-0411">Iron-sulfur</keyword>
<dbReference type="InterPro" id="IPR006137">
    <property type="entry name" value="NADH_UbQ_OxRdtase-like_20kDa"/>
</dbReference>
<evidence type="ECO:0000256" key="3">
    <source>
        <dbReference type="ARBA" id="ARBA00022485"/>
    </source>
</evidence>
<evidence type="ECO:0000256" key="1">
    <source>
        <dbReference type="ARBA" id="ARBA00001966"/>
    </source>
</evidence>
<proteinExistence type="inferred from homology"/>